<evidence type="ECO:0000313" key="2">
    <source>
        <dbReference type="Proteomes" id="UP000789342"/>
    </source>
</evidence>
<comment type="caution">
    <text evidence="1">The sequence shown here is derived from an EMBL/GenBank/DDBJ whole genome shotgun (WGS) entry which is preliminary data.</text>
</comment>
<name>A0A9N9A7D0_9GLOM</name>
<organism evidence="1 2">
    <name type="scientific">Acaulospora morrowiae</name>
    <dbReference type="NCBI Taxonomy" id="94023"/>
    <lineage>
        <taxon>Eukaryota</taxon>
        <taxon>Fungi</taxon>
        <taxon>Fungi incertae sedis</taxon>
        <taxon>Mucoromycota</taxon>
        <taxon>Glomeromycotina</taxon>
        <taxon>Glomeromycetes</taxon>
        <taxon>Diversisporales</taxon>
        <taxon>Acaulosporaceae</taxon>
        <taxon>Acaulospora</taxon>
    </lineage>
</organism>
<gene>
    <name evidence="1" type="ORF">AMORRO_LOCUS4106</name>
</gene>
<proteinExistence type="predicted"/>
<evidence type="ECO:0000313" key="1">
    <source>
        <dbReference type="EMBL" id="CAG8519022.1"/>
    </source>
</evidence>
<dbReference type="Proteomes" id="UP000789342">
    <property type="component" value="Unassembled WGS sequence"/>
</dbReference>
<dbReference type="EMBL" id="CAJVPV010002147">
    <property type="protein sequence ID" value="CAG8519022.1"/>
    <property type="molecule type" value="Genomic_DNA"/>
</dbReference>
<dbReference type="AlphaFoldDB" id="A0A9N9A7D0"/>
<protein>
    <submittedName>
        <fullName evidence="1">2218_t:CDS:1</fullName>
    </submittedName>
</protein>
<sequence>MELLKDSIFRKFYDFTADTKITFQDKIRIEVLATTALRKYNPIRNQKKKRSCIL</sequence>
<reference evidence="1" key="1">
    <citation type="submission" date="2021-06" db="EMBL/GenBank/DDBJ databases">
        <authorList>
            <person name="Kallberg Y."/>
            <person name="Tangrot J."/>
            <person name="Rosling A."/>
        </authorList>
    </citation>
    <scope>NUCLEOTIDE SEQUENCE</scope>
    <source>
        <strain evidence="1">CL551</strain>
    </source>
</reference>
<keyword evidence="2" id="KW-1185">Reference proteome</keyword>
<accession>A0A9N9A7D0</accession>